<organism evidence="2 3">
    <name type="scientific">Evansella vedderi</name>
    <dbReference type="NCBI Taxonomy" id="38282"/>
    <lineage>
        <taxon>Bacteria</taxon>
        <taxon>Bacillati</taxon>
        <taxon>Bacillota</taxon>
        <taxon>Bacilli</taxon>
        <taxon>Bacillales</taxon>
        <taxon>Bacillaceae</taxon>
        <taxon>Evansella</taxon>
    </lineage>
</organism>
<keyword evidence="3" id="KW-1185">Reference proteome</keyword>
<evidence type="ECO:0000313" key="2">
    <source>
        <dbReference type="EMBL" id="MDQ0254127.1"/>
    </source>
</evidence>
<feature type="domain" description="Peptidase C14 caspase" evidence="1">
    <location>
        <begin position="3"/>
        <end position="243"/>
    </location>
</feature>
<sequence>MTKFTVVVGIESYKNVNKVLYASNDALAFRNAMITNGCVAENVRVLLNEDATTPSIMSTLQRLTYEVKDNDEVIFFFAGHGEIFSNQQYLITYETHYSDIPNTALSLDKLFGLMRNFTRVTFFLDSCHSGMPIKTLQRSSEELTRDPFEAIKTMEYQVAFASCKNGEKSYGSDSLQHGTWTYYVVKALTGEAPSSFYKSDGTLTSSALQEYLSENVPLQVKREQGEDKGQTPWFFGGLTRDFYVRSSQSTNANMESQRTEITPLPYENVIDKINIDSFHFKQKGSVKSLSGFKRGSHKEPTFYSKTTRDFVTRIANVEIHEMTQDYLTQIQHLDLYKDSEIHVEYEEFGSIDCNEDFFIQVFVDQDKNKPNEYVMCSELIIHSDRTEVFKSIFPNLTLKIFDRILYTIPKRIILKDTIQILENETEEDNVLYSYTPGSNIIEIELNDMNGKITLSESSDQVEYFSNKSLVNEVYEDFNLFINSIQSNKVKSLVLGE</sequence>
<dbReference type="Pfam" id="PF00656">
    <property type="entry name" value="Peptidase_C14"/>
    <property type="match status" value="1"/>
</dbReference>
<protein>
    <recommendedName>
        <fullName evidence="1">Peptidase C14 caspase domain-containing protein</fullName>
    </recommendedName>
</protein>
<dbReference type="InterPro" id="IPR029030">
    <property type="entry name" value="Caspase-like_dom_sf"/>
</dbReference>
<accession>A0ABT9ZTT2</accession>
<evidence type="ECO:0000259" key="1">
    <source>
        <dbReference type="Pfam" id="PF00656"/>
    </source>
</evidence>
<dbReference type="Gene3D" id="3.40.50.1460">
    <property type="match status" value="1"/>
</dbReference>
<evidence type="ECO:0000313" key="3">
    <source>
        <dbReference type="Proteomes" id="UP001230005"/>
    </source>
</evidence>
<reference evidence="2 3" key="1">
    <citation type="submission" date="2023-07" db="EMBL/GenBank/DDBJ databases">
        <title>Genomic Encyclopedia of Type Strains, Phase IV (KMG-IV): sequencing the most valuable type-strain genomes for metagenomic binning, comparative biology and taxonomic classification.</title>
        <authorList>
            <person name="Goeker M."/>
        </authorList>
    </citation>
    <scope>NUCLEOTIDE SEQUENCE [LARGE SCALE GENOMIC DNA]</scope>
    <source>
        <strain evidence="2 3">DSM 9768</strain>
    </source>
</reference>
<dbReference type="EMBL" id="JAUSUG010000004">
    <property type="protein sequence ID" value="MDQ0254127.1"/>
    <property type="molecule type" value="Genomic_DNA"/>
</dbReference>
<name>A0ABT9ZTT2_9BACI</name>
<proteinExistence type="predicted"/>
<dbReference type="SUPFAM" id="SSF52129">
    <property type="entry name" value="Caspase-like"/>
    <property type="match status" value="1"/>
</dbReference>
<comment type="caution">
    <text evidence="2">The sequence shown here is derived from an EMBL/GenBank/DDBJ whole genome shotgun (WGS) entry which is preliminary data.</text>
</comment>
<gene>
    <name evidence="2" type="ORF">J2S74_001500</name>
</gene>
<dbReference type="RefSeq" id="WP_307323630.1">
    <property type="nucleotide sequence ID" value="NZ_JAUSUG010000004.1"/>
</dbReference>
<dbReference type="Proteomes" id="UP001230005">
    <property type="component" value="Unassembled WGS sequence"/>
</dbReference>
<dbReference type="InterPro" id="IPR011600">
    <property type="entry name" value="Pept_C14_caspase"/>
</dbReference>